<dbReference type="RefSeq" id="WP_120260612.1">
    <property type="nucleotide sequence ID" value="NZ_RAPY01000004.1"/>
</dbReference>
<dbReference type="GO" id="GO:0016853">
    <property type="term" value="F:isomerase activity"/>
    <property type="evidence" value="ECO:0007669"/>
    <property type="project" value="UniProtKB-KW"/>
</dbReference>
<keyword evidence="3" id="KW-1015">Disulfide bond</keyword>
<protein>
    <submittedName>
        <fullName evidence="6">Thiol-disulfide isomerase/thioredoxin</fullName>
    </submittedName>
</protein>
<dbReference type="AlphaFoldDB" id="A0A420AQK7"/>
<keyword evidence="2" id="KW-0201">Cytochrome c-type biogenesis</keyword>
<dbReference type="Proteomes" id="UP000286246">
    <property type="component" value="Unassembled WGS sequence"/>
</dbReference>
<dbReference type="GO" id="GO:0016491">
    <property type="term" value="F:oxidoreductase activity"/>
    <property type="evidence" value="ECO:0007669"/>
    <property type="project" value="InterPro"/>
</dbReference>
<dbReference type="PANTHER" id="PTHR42852:SF6">
    <property type="entry name" value="THIOL:DISULFIDE INTERCHANGE PROTEIN DSBE"/>
    <property type="match status" value="1"/>
</dbReference>
<sequence>MKINKKISVIGIVLCFLGQVDCFAQSIKSRLDFTVNGPKESGVNLYRLKDGKAISLGFQRPDKDGKGGFDIDEKKEGIYFIAKAGGKGTDYKNVLYIKKGDQQRIDLFLDRYAVDYDSCIVRKPNSETKILQSWTNRFNQYCKDIYGKQSESYAAYEGFQAFAKQFLEKNRTNNAYFNTWLTDKVQTDLIYLRAANFFHFVKRLNGSLDTDASVAHFYQPLLTQDLVSNPAVLRSEHGQDLLNYLFAFWRFRRDNNAAALATIPFSEHIPLIHNDQVKAAYIISKFSQIRRYEDFKQQVEPYKAVLSSEEDQLAYQKKYEELYLFAKGTRGYNFNLKDVHDKTYTLDSFKGKVLVLDMWAMWCAPCLAEKPVMEKIAEGYKDRNDIAFVGVSVDGLNRRDVWKNFVEKRGFTTIELLSNATESIQKYYRIEGIPRFLIFDRTGKIVTVDAPRPSEVGFKKILDQALAEH</sequence>
<keyword evidence="7" id="KW-1185">Reference proteome</keyword>
<dbReference type="Gene3D" id="3.40.30.10">
    <property type="entry name" value="Glutaredoxin"/>
    <property type="match status" value="1"/>
</dbReference>
<dbReference type="PROSITE" id="PS51352">
    <property type="entry name" value="THIOREDOXIN_2"/>
    <property type="match status" value="1"/>
</dbReference>
<dbReference type="SUPFAM" id="SSF52833">
    <property type="entry name" value="Thioredoxin-like"/>
    <property type="match status" value="1"/>
</dbReference>
<gene>
    <name evidence="6" type="ORF">DFQ12_3892</name>
</gene>
<dbReference type="GO" id="GO:0017004">
    <property type="term" value="P:cytochrome complex assembly"/>
    <property type="evidence" value="ECO:0007669"/>
    <property type="project" value="UniProtKB-KW"/>
</dbReference>
<dbReference type="CDD" id="cd02966">
    <property type="entry name" value="TlpA_like_family"/>
    <property type="match status" value="1"/>
</dbReference>
<dbReference type="GO" id="GO:0030313">
    <property type="term" value="C:cell envelope"/>
    <property type="evidence" value="ECO:0007669"/>
    <property type="project" value="UniProtKB-SubCell"/>
</dbReference>
<dbReference type="Pfam" id="PF00578">
    <property type="entry name" value="AhpC-TSA"/>
    <property type="match status" value="1"/>
</dbReference>
<dbReference type="PROSITE" id="PS00194">
    <property type="entry name" value="THIOREDOXIN_1"/>
    <property type="match status" value="1"/>
</dbReference>
<keyword evidence="6" id="KW-0413">Isomerase</keyword>
<dbReference type="InterPro" id="IPR050553">
    <property type="entry name" value="Thioredoxin_ResA/DsbE_sf"/>
</dbReference>
<dbReference type="InterPro" id="IPR013766">
    <property type="entry name" value="Thioredoxin_domain"/>
</dbReference>
<dbReference type="PANTHER" id="PTHR42852">
    <property type="entry name" value="THIOL:DISULFIDE INTERCHANGE PROTEIN DSBE"/>
    <property type="match status" value="1"/>
</dbReference>
<proteinExistence type="predicted"/>
<evidence type="ECO:0000256" key="1">
    <source>
        <dbReference type="ARBA" id="ARBA00004196"/>
    </source>
</evidence>
<feature type="domain" description="Thioredoxin" evidence="5">
    <location>
        <begin position="325"/>
        <end position="467"/>
    </location>
</feature>
<evidence type="ECO:0000256" key="4">
    <source>
        <dbReference type="ARBA" id="ARBA00023284"/>
    </source>
</evidence>
<accession>A0A420AQK7</accession>
<dbReference type="InterPro" id="IPR000866">
    <property type="entry name" value="AhpC/TSA"/>
</dbReference>
<evidence type="ECO:0000259" key="5">
    <source>
        <dbReference type="PROSITE" id="PS51352"/>
    </source>
</evidence>
<dbReference type="OrthoDB" id="1095575at2"/>
<evidence type="ECO:0000256" key="2">
    <source>
        <dbReference type="ARBA" id="ARBA00022748"/>
    </source>
</evidence>
<comment type="caution">
    <text evidence="6">The sequence shown here is derived from an EMBL/GenBank/DDBJ whole genome shotgun (WGS) entry which is preliminary data.</text>
</comment>
<name>A0A420AQK7_SPHD1</name>
<reference evidence="6 7" key="1">
    <citation type="submission" date="2018-09" db="EMBL/GenBank/DDBJ databases">
        <title>Genomic Encyclopedia of Type Strains, Phase III (KMG-III): the genomes of soil and plant-associated and newly described type strains.</title>
        <authorList>
            <person name="Whitman W."/>
        </authorList>
    </citation>
    <scope>NUCLEOTIDE SEQUENCE [LARGE SCALE GENOMIC DNA]</scope>
    <source>
        <strain evidence="6 7">CECT 7938</strain>
    </source>
</reference>
<evidence type="ECO:0000313" key="7">
    <source>
        <dbReference type="Proteomes" id="UP000286246"/>
    </source>
</evidence>
<evidence type="ECO:0000313" key="6">
    <source>
        <dbReference type="EMBL" id="RKE46739.1"/>
    </source>
</evidence>
<evidence type="ECO:0000256" key="3">
    <source>
        <dbReference type="ARBA" id="ARBA00023157"/>
    </source>
</evidence>
<dbReference type="InterPro" id="IPR036249">
    <property type="entry name" value="Thioredoxin-like_sf"/>
</dbReference>
<dbReference type="EMBL" id="RAPY01000004">
    <property type="protein sequence ID" value="RKE46739.1"/>
    <property type="molecule type" value="Genomic_DNA"/>
</dbReference>
<comment type="subcellular location">
    <subcellularLocation>
        <location evidence="1">Cell envelope</location>
    </subcellularLocation>
</comment>
<dbReference type="GO" id="GO:0016209">
    <property type="term" value="F:antioxidant activity"/>
    <property type="evidence" value="ECO:0007669"/>
    <property type="project" value="InterPro"/>
</dbReference>
<dbReference type="InterPro" id="IPR017937">
    <property type="entry name" value="Thioredoxin_CS"/>
</dbReference>
<organism evidence="6 7">
    <name type="scientific">Sphingobacterium detergens</name>
    <dbReference type="NCBI Taxonomy" id="1145106"/>
    <lineage>
        <taxon>Bacteria</taxon>
        <taxon>Pseudomonadati</taxon>
        <taxon>Bacteroidota</taxon>
        <taxon>Sphingobacteriia</taxon>
        <taxon>Sphingobacteriales</taxon>
        <taxon>Sphingobacteriaceae</taxon>
        <taxon>Sphingobacterium</taxon>
    </lineage>
</organism>
<keyword evidence="4" id="KW-0676">Redox-active center</keyword>